<reference evidence="2 3" key="1">
    <citation type="submission" date="2021-06" db="EMBL/GenBank/DDBJ databases">
        <title>Description of novel taxa of the family Lachnospiraceae.</title>
        <authorList>
            <person name="Chaplin A.V."/>
            <person name="Sokolova S.R."/>
            <person name="Pikina A.P."/>
            <person name="Korzhanova M."/>
            <person name="Belova V."/>
            <person name="Korostin D."/>
            <person name="Efimov B.A."/>
        </authorList>
    </citation>
    <scope>NUCLEOTIDE SEQUENCE [LARGE SCALE GENOMIC DNA]</scope>
    <source>
        <strain evidence="2 3">ASD4241</strain>
    </source>
</reference>
<sequence>MKKPGQVSLYNVIFPVWMLWLFPLTWLYILPANFIIDSAVLLLTIKFLNMGEWKPIYKRSVVKIWIFGFLADIVGAIMMLAVVLIDSLLVSESPVGQWWYRNMTNTVTYNPFSNIYAFLWTTVCVTAAALLIYLFHVKISFRKLPIEQALKRKLALSLAVFTAPYLFYLPTFWFY</sequence>
<evidence type="ECO:0000313" key="2">
    <source>
        <dbReference type="EMBL" id="MBU9728487.1"/>
    </source>
</evidence>
<keyword evidence="1" id="KW-0812">Transmembrane</keyword>
<name>A0ABS6KD99_9FIRM</name>
<accession>A0ABS6KD99</accession>
<keyword evidence="3" id="KW-1185">Reference proteome</keyword>
<protein>
    <submittedName>
        <fullName evidence="2">Uncharacterized protein</fullName>
    </submittedName>
</protein>
<gene>
    <name evidence="2" type="ORF">KTH90_21035</name>
</gene>
<feature type="transmembrane region" description="Helical" evidence="1">
    <location>
        <begin position="64"/>
        <end position="85"/>
    </location>
</feature>
<proteinExistence type="predicted"/>
<feature type="transmembrane region" description="Helical" evidence="1">
    <location>
        <begin position="155"/>
        <end position="174"/>
    </location>
</feature>
<evidence type="ECO:0000256" key="1">
    <source>
        <dbReference type="SAM" id="Phobius"/>
    </source>
</evidence>
<keyword evidence="1" id="KW-1133">Transmembrane helix</keyword>
<dbReference type="EMBL" id="JAHQCX010000020">
    <property type="protein sequence ID" value="MBU9728487.1"/>
    <property type="molecule type" value="Genomic_DNA"/>
</dbReference>
<organism evidence="2 3">
    <name type="scientific">Diplocloster modestus</name>
    <dbReference type="NCBI Taxonomy" id="2850322"/>
    <lineage>
        <taxon>Bacteria</taxon>
        <taxon>Bacillati</taxon>
        <taxon>Bacillota</taxon>
        <taxon>Clostridia</taxon>
        <taxon>Lachnospirales</taxon>
        <taxon>Lachnospiraceae</taxon>
        <taxon>Diplocloster</taxon>
    </lineage>
</organism>
<keyword evidence="1" id="KW-0472">Membrane</keyword>
<dbReference type="RefSeq" id="WP_158353090.1">
    <property type="nucleotide sequence ID" value="NZ_JAHQCX010000020.1"/>
</dbReference>
<evidence type="ECO:0000313" key="3">
    <source>
        <dbReference type="Proteomes" id="UP001314681"/>
    </source>
</evidence>
<feature type="transmembrane region" description="Helical" evidence="1">
    <location>
        <begin position="115"/>
        <end position="135"/>
    </location>
</feature>
<comment type="caution">
    <text evidence="2">The sequence shown here is derived from an EMBL/GenBank/DDBJ whole genome shotgun (WGS) entry which is preliminary data.</text>
</comment>
<dbReference type="Proteomes" id="UP001314681">
    <property type="component" value="Unassembled WGS sequence"/>
</dbReference>